<keyword evidence="7" id="KW-1185">Reference proteome</keyword>
<gene>
    <name evidence="6" type="ORF">B0T21DRAFT_321855</name>
</gene>
<evidence type="ECO:0000256" key="2">
    <source>
        <dbReference type="ARBA" id="ARBA00022692"/>
    </source>
</evidence>
<feature type="transmembrane region" description="Helical" evidence="5">
    <location>
        <begin position="168"/>
        <end position="192"/>
    </location>
</feature>
<accession>A0AA40DH46</accession>
<comment type="subcellular location">
    <subcellularLocation>
        <location evidence="1">Membrane</location>
        <topology evidence="1">Multi-pass membrane protein</topology>
    </subcellularLocation>
</comment>
<evidence type="ECO:0000313" key="7">
    <source>
        <dbReference type="Proteomes" id="UP001172159"/>
    </source>
</evidence>
<evidence type="ECO:0000313" key="6">
    <source>
        <dbReference type="EMBL" id="KAK0701196.1"/>
    </source>
</evidence>
<proteinExistence type="predicted"/>
<evidence type="ECO:0000256" key="3">
    <source>
        <dbReference type="ARBA" id="ARBA00022989"/>
    </source>
</evidence>
<evidence type="ECO:0000256" key="1">
    <source>
        <dbReference type="ARBA" id="ARBA00004141"/>
    </source>
</evidence>
<protein>
    <recommendedName>
        <fullName evidence="8">RTA1 domain-containing protein</fullName>
    </recommendedName>
</protein>
<evidence type="ECO:0008006" key="8">
    <source>
        <dbReference type="Google" id="ProtNLM"/>
    </source>
</evidence>
<sequence length="356" mass="40187">MVMPGEPILLSLYVYAPNKAAPVFFATTYALSASFHVWQCYRYKAFKLIGLHPVCAILFTLGYILRAYSAHDNYVYSLATKKPLFIFIFSQVFIYVCPPLLELANYRILARVFHYIPYLAPLPPTRVMTTFGGLMALVEALNAIGVALSANPSSSSESTQSLGGQLTLAAIGIQLAVIVIFVAMASIFHVRFHQTSLQSRSVSTVLWTLYTSMALIFVRCVYRLVEHMDHTKIKLDDLEALRQLNPLRRYESYFYVFEATLMLLNSLLWNAWHPGRLLPQEVHVFLGRDGREVIGQKTRDDRGMVEKIGHVFTFGILFRQKTTGTGQWQEIGAHSNGERRDTEGDDIALRATGLHP</sequence>
<keyword evidence="3 5" id="KW-1133">Transmembrane helix</keyword>
<dbReference type="PANTHER" id="PTHR31465:SF34">
    <property type="entry name" value="DOMAIN PROTEIN, PUTATIVE (AFU_ORTHOLOGUE AFUA_3G00480)-RELATED"/>
    <property type="match status" value="1"/>
</dbReference>
<dbReference type="EMBL" id="JAUKTV010000030">
    <property type="protein sequence ID" value="KAK0701196.1"/>
    <property type="molecule type" value="Genomic_DNA"/>
</dbReference>
<dbReference type="PANTHER" id="PTHR31465">
    <property type="entry name" value="PROTEIN RTA1-RELATED"/>
    <property type="match status" value="1"/>
</dbReference>
<evidence type="ECO:0000256" key="5">
    <source>
        <dbReference type="SAM" id="Phobius"/>
    </source>
</evidence>
<dbReference type="Proteomes" id="UP001172159">
    <property type="component" value="Unassembled WGS sequence"/>
</dbReference>
<evidence type="ECO:0000256" key="4">
    <source>
        <dbReference type="ARBA" id="ARBA00023136"/>
    </source>
</evidence>
<feature type="transmembrane region" description="Helical" evidence="5">
    <location>
        <begin position="85"/>
        <end position="106"/>
    </location>
</feature>
<dbReference type="AlphaFoldDB" id="A0AA40DH46"/>
<feature type="transmembrane region" description="Helical" evidence="5">
    <location>
        <begin position="45"/>
        <end position="65"/>
    </location>
</feature>
<reference evidence="6" key="1">
    <citation type="submission" date="2023-06" db="EMBL/GenBank/DDBJ databases">
        <title>Genome-scale phylogeny and comparative genomics of the fungal order Sordariales.</title>
        <authorList>
            <consortium name="Lawrence Berkeley National Laboratory"/>
            <person name="Hensen N."/>
            <person name="Bonometti L."/>
            <person name="Westerberg I."/>
            <person name="Brannstrom I.O."/>
            <person name="Guillou S."/>
            <person name="Cros-Aarteil S."/>
            <person name="Calhoun S."/>
            <person name="Haridas S."/>
            <person name="Kuo A."/>
            <person name="Mondo S."/>
            <person name="Pangilinan J."/>
            <person name="Riley R."/>
            <person name="Labutti K."/>
            <person name="Andreopoulos B."/>
            <person name="Lipzen A."/>
            <person name="Chen C."/>
            <person name="Yanf M."/>
            <person name="Daum C."/>
            <person name="Ng V."/>
            <person name="Clum A."/>
            <person name="Steindorff A."/>
            <person name="Ohm R."/>
            <person name="Martin F."/>
            <person name="Silar P."/>
            <person name="Natvig D."/>
            <person name="Lalanne C."/>
            <person name="Gautier V."/>
            <person name="Ament-Velasquez S.L."/>
            <person name="Kruys A."/>
            <person name="Hutchinson M.I."/>
            <person name="Powell A.J."/>
            <person name="Barry K."/>
            <person name="Miller A.N."/>
            <person name="Grigoriev I.V."/>
            <person name="Debuchy R."/>
            <person name="Gladieux P."/>
            <person name="Thoren M.H."/>
            <person name="Johannesson H."/>
        </authorList>
    </citation>
    <scope>NUCLEOTIDE SEQUENCE</scope>
    <source>
        <strain evidence="6">CBS 540.89</strain>
    </source>
</reference>
<keyword evidence="2 5" id="KW-0812">Transmembrane</keyword>
<feature type="transmembrane region" description="Helical" evidence="5">
    <location>
        <begin position="204"/>
        <end position="225"/>
    </location>
</feature>
<dbReference type="InterPro" id="IPR007568">
    <property type="entry name" value="RTA1"/>
</dbReference>
<comment type="caution">
    <text evidence="6">The sequence shown here is derived from an EMBL/GenBank/DDBJ whole genome shotgun (WGS) entry which is preliminary data.</text>
</comment>
<keyword evidence="4 5" id="KW-0472">Membrane</keyword>
<dbReference type="Pfam" id="PF04479">
    <property type="entry name" value="RTA1"/>
    <property type="match status" value="1"/>
</dbReference>
<name>A0AA40DH46_9PEZI</name>
<feature type="transmembrane region" description="Helical" evidence="5">
    <location>
        <begin position="20"/>
        <end position="38"/>
    </location>
</feature>
<feature type="transmembrane region" description="Helical" evidence="5">
    <location>
        <begin position="127"/>
        <end position="148"/>
    </location>
</feature>
<organism evidence="6 7">
    <name type="scientific">Apiosordaria backusii</name>
    <dbReference type="NCBI Taxonomy" id="314023"/>
    <lineage>
        <taxon>Eukaryota</taxon>
        <taxon>Fungi</taxon>
        <taxon>Dikarya</taxon>
        <taxon>Ascomycota</taxon>
        <taxon>Pezizomycotina</taxon>
        <taxon>Sordariomycetes</taxon>
        <taxon>Sordariomycetidae</taxon>
        <taxon>Sordariales</taxon>
        <taxon>Lasiosphaeriaceae</taxon>
        <taxon>Apiosordaria</taxon>
    </lineage>
</organism>
<dbReference type="GO" id="GO:0016020">
    <property type="term" value="C:membrane"/>
    <property type="evidence" value="ECO:0007669"/>
    <property type="project" value="UniProtKB-SubCell"/>
</dbReference>